<dbReference type="Proteomes" id="UP000282195">
    <property type="component" value="Plasmid pRCCGE525c"/>
</dbReference>
<dbReference type="PANTHER" id="PTHR33221">
    <property type="entry name" value="WINGED HELIX-TURN-HELIX TRANSCRIPTIONAL REGULATOR, RRF2 FAMILY"/>
    <property type="match status" value="1"/>
</dbReference>
<dbReference type="InterPro" id="IPR036388">
    <property type="entry name" value="WH-like_DNA-bd_sf"/>
</dbReference>
<dbReference type="EMBL" id="CP032695">
    <property type="protein sequence ID" value="AYG63151.1"/>
    <property type="molecule type" value="Genomic_DNA"/>
</dbReference>
<organism evidence="1 2">
    <name type="scientific">Rhizobium jaguaris</name>
    <dbReference type="NCBI Taxonomy" id="1312183"/>
    <lineage>
        <taxon>Bacteria</taxon>
        <taxon>Pseudomonadati</taxon>
        <taxon>Pseudomonadota</taxon>
        <taxon>Alphaproteobacteria</taxon>
        <taxon>Hyphomicrobiales</taxon>
        <taxon>Rhizobiaceae</taxon>
        <taxon>Rhizobium/Agrobacterium group</taxon>
        <taxon>Rhizobium</taxon>
    </lineage>
</organism>
<dbReference type="InterPro" id="IPR000944">
    <property type="entry name" value="Tscrpt_reg_Rrf2"/>
</dbReference>
<geneLocation type="plasmid" evidence="2">
    <name>prccge525c</name>
</geneLocation>
<dbReference type="PROSITE" id="PS01332">
    <property type="entry name" value="HTH_RRF2_1"/>
    <property type="match status" value="1"/>
</dbReference>
<dbReference type="OrthoDB" id="9808360at2"/>
<name>A0A387G562_9HYPH</name>
<keyword evidence="2" id="KW-1185">Reference proteome</keyword>
<dbReference type="SUPFAM" id="SSF46785">
    <property type="entry name" value="Winged helix' DNA-binding domain"/>
    <property type="match status" value="1"/>
</dbReference>
<dbReference type="AlphaFoldDB" id="A0A387G562"/>
<proteinExistence type="predicted"/>
<keyword evidence="1" id="KW-0614">Plasmid</keyword>
<reference evidence="1 2" key="1">
    <citation type="submission" date="2018-10" db="EMBL/GenBank/DDBJ databases">
        <title>Rhizobium etli, R. leguminosarum and a new Rhizobium genospecies from Phaseolus dumosus.</title>
        <authorList>
            <person name="Ramirez-Puebla S.T."/>
            <person name="Rogel-Hernandez M.A."/>
            <person name="Guerrero G."/>
            <person name="Ormeno-Orrillo E."/>
            <person name="Martinez-Romero J.C."/>
            <person name="Negrete-Yankelevich S."/>
            <person name="Martinez-Romero E."/>
        </authorList>
    </citation>
    <scope>NUCLEOTIDE SEQUENCE [LARGE SCALE GENOMIC DNA]</scope>
    <source>
        <strain evidence="1 2">CCGE525</strain>
        <plasmid evidence="2">prccge525c</plasmid>
    </source>
</reference>
<dbReference type="Gene3D" id="1.10.10.10">
    <property type="entry name" value="Winged helix-like DNA-binding domain superfamily/Winged helix DNA-binding domain"/>
    <property type="match status" value="1"/>
</dbReference>
<dbReference type="GO" id="GO:0005829">
    <property type="term" value="C:cytosol"/>
    <property type="evidence" value="ECO:0007669"/>
    <property type="project" value="TreeGrafter"/>
</dbReference>
<sequence>MIDTRFPTAFQMVLTTAVHNRDGLRCTSFELAAGLGSNPSFVRKLLVPLSQSGILISSAGKNGGIRLGRLASEITLHDIYSAVIFDKRLWAARDDVPCRCPVSTHIAVLFESVARRAEFAVMGALNSLTIADALRQLKEIEQQELQAADPAGCPKAAAAKSLESL</sequence>
<dbReference type="RefSeq" id="WP_120708059.1">
    <property type="nucleotide sequence ID" value="NZ_CP032695.1"/>
</dbReference>
<dbReference type="Pfam" id="PF02082">
    <property type="entry name" value="Rrf2"/>
    <property type="match status" value="1"/>
</dbReference>
<dbReference type="PANTHER" id="PTHR33221:SF15">
    <property type="entry name" value="HTH-TYPE TRANSCRIPTIONAL REGULATOR YWGB-RELATED"/>
    <property type="match status" value="1"/>
</dbReference>
<accession>A0A387G562</accession>
<dbReference type="InterPro" id="IPR036390">
    <property type="entry name" value="WH_DNA-bd_sf"/>
</dbReference>
<dbReference type="InterPro" id="IPR030489">
    <property type="entry name" value="TR_Rrf2-type_CS"/>
</dbReference>
<gene>
    <name evidence="1" type="ORF">CCGE525_31150</name>
</gene>
<dbReference type="GO" id="GO:0003700">
    <property type="term" value="F:DNA-binding transcription factor activity"/>
    <property type="evidence" value="ECO:0007669"/>
    <property type="project" value="TreeGrafter"/>
</dbReference>
<dbReference type="KEGG" id="rjg:CCGE525_31150"/>
<dbReference type="PROSITE" id="PS51197">
    <property type="entry name" value="HTH_RRF2_2"/>
    <property type="match status" value="1"/>
</dbReference>
<evidence type="ECO:0000313" key="2">
    <source>
        <dbReference type="Proteomes" id="UP000282195"/>
    </source>
</evidence>
<evidence type="ECO:0000313" key="1">
    <source>
        <dbReference type="EMBL" id="AYG63151.1"/>
    </source>
</evidence>
<protein>
    <submittedName>
        <fullName evidence="1">Rrf2 family transcriptional regulator</fullName>
    </submittedName>
</protein>